<dbReference type="RefSeq" id="WP_096593904.1">
    <property type="nucleotide sequence ID" value="NZ_JBBLVV010000013.1"/>
</dbReference>
<evidence type="ECO:0000313" key="3">
    <source>
        <dbReference type="Proteomes" id="UP000218335"/>
    </source>
</evidence>
<evidence type="ECO:0000313" key="2">
    <source>
        <dbReference type="EMBL" id="PCF53205.1"/>
    </source>
</evidence>
<organism evidence="2 3">
    <name type="scientific">Staphylococcus delphini</name>
    <dbReference type="NCBI Taxonomy" id="53344"/>
    <lineage>
        <taxon>Bacteria</taxon>
        <taxon>Bacillati</taxon>
        <taxon>Bacillota</taxon>
        <taxon>Bacilli</taxon>
        <taxon>Bacillales</taxon>
        <taxon>Staphylococcaceae</taxon>
        <taxon>Staphylococcus</taxon>
        <taxon>Staphylococcus intermedius group</taxon>
    </lineage>
</organism>
<gene>
    <name evidence="2" type="ORF">B5C08_12215</name>
</gene>
<comment type="caution">
    <text evidence="2">The sequence shown here is derived from an EMBL/GenBank/DDBJ whole genome shotgun (WGS) entry which is preliminary data.</text>
</comment>
<dbReference type="Proteomes" id="UP000218335">
    <property type="component" value="Unassembled WGS sequence"/>
</dbReference>
<dbReference type="AlphaFoldDB" id="A0A2A4GUQ2"/>
<dbReference type="EMBL" id="MWUU01000024">
    <property type="protein sequence ID" value="PCF53205.1"/>
    <property type="molecule type" value="Genomic_DNA"/>
</dbReference>
<name>A0A2A4GUQ2_9STAP</name>
<protein>
    <recommendedName>
        <fullName evidence="1">DUF1722 domain-containing protein</fullName>
    </recommendedName>
</protein>
<reference evidence="2 3" key="1">
    <citation type="journal article" date="2017" name="PLoS ONE">
        <title>Development of a real-time PCR for detection of Staphylococcus pseudintermedius using a novel automated comparison of whole-genome sequences.</title>
        <authorList>
            <person name="Verstappen K.M."/>
            <person name="Huijbregts L."/>
            <person name="Spaninks M."/>
            <person name="Wagenaar J.A."/>
            <person name="Fluit A.C."/>
            <person name="Duim B."/>
        </authorList>
    </citation>
    <scope>NUCLEOTIDE SEQUENCE [LARGE SCALE GENOMIC DNA]</scope>
    <source>
        <strain evidence="2 3">215070706401-1</strain>
    </source>
</reference>
<feature type="domain" description="DUF1722" evidence="1">
    <location>
        <begin position="15"/>
        <end position="122"/>
    </location>
</feature>
<dbReference type="Pfam" id="PF08349">
    <property type="entry name" value="DUF1722"/>
    <property type="match status" value="1"/>
</dbReference>
<accession>A0A2A4GUQ2</accession>
<dbReference type="InterPro" id="IPR013560">
    <property type="entry name" value="DUF1722"/>
</dbReference>
<sequence length="123" mass="14780">MKETTRIQLTWRYQKYNVMMRNYKDYQTVQTLIKQGASFKTIEATIQEILTKPIEHSAFINTFQHLWGYFKKVATPSEKERYTTLLKQLDIQTVTYDTCIQFIQHLTLKYEQPYLLQSAIMKL</sequence>
<evidence type="ECO:0000259" key="1">
    <source>
        <dbReference type="Pfam" id="PF08349"/>
    </source>
</evidence>
<proteinExistence type="predicted"/>